<gene>
    <name evidence="2" type="ordered locus">UU520</name>
</gene>
<feature type="transmembrane region" description="Helical" evidence="1">
    <location>
        <begin position="551"/>
        <end position="574"/>
    </location>
</feature>
<dbReference type="EMBL" id="AF222894">
    <property type="protein sequence ID" value="AAF30933.1"/>
    <property type="molecule type" value="Genomic_DNA"/>
</dbReference>
<dbReference type="AlphaFoldDB" id="Q9PPW9"/>
<feature type="transmembrane region" description="Helical" evidence="1">
    <location>
        <begin position="493"/>
        <end position="513"/>
    </location>
</feature>
<keyword evidence="1" id="KW-0472">Membrane</keyword>
<feature type="transmembrane region" description="Helical" evidence="1">
    <location>
        <begin position="318"/>
        <end position="339"/>
    </location>
</feature>
<protein>
    <submittedName>
        <fullName evidence="2">Unique hypothetical</fullName>
    </submittedName>
</protein>
<evidence type="ECO:0000313" key="3">
    <source>
        <dbReference type="Proteomes" id="UP000000423"/>
    </source>
</evidence>
<feature type="transmembrane region" description="Helical" evidence="1">
    <location>
        <begin position="197"/>
        <end position="220"/>
    </location>
</feature>
<keyword evidence="3" id="KW-1185">Reference proteome</keyword>
<accession>Q9PPW9</accession>
<evidence type="ECO:0000313" key="2">
    <source>
        <dbReference type="EMBL" id="AAF30933.1"/>
    </source>
</evidence>
<feature type="transmembrane region" description="Helical" evidence="1">
    <location>
        <begin position="80"/>
        <end position="104"/>
    </location>
</feature>
<feature type="transmembrane region" description="Helical" evidence="1">
    <location>
        <begin position="226"/>
        <end position="249"/>
    </location>
</feature>
<feature type="transmembrane region" description="Helical" evidence="1">
    <location>
        <begin position="525"/>
        <end position="545"/>
    </location>
</feature>
<dbReference type="HOGENOM" id="CLU_457031_0_0_14"/>
<feature type="transmembrane region" description="Helical" evidence="1">
    <location>
        <begin position="167"/>
        <end position="185"/>
    </location>
</feature>
<sequence>MVFLYKRGRFNLEEQKQMKVIKKSDSYFKKNLTVFRTLLELLKESSPFIAASVFTGLSLILIVVIVAHHKDIGAYAATSISYLTIFQLSFLQLGTTFGIVFAIWSKRSFKDGKYKFEPTNDTVNAASFYSFIFGLVVLLIYFTTSYIYNHFANDHQNTVINQSVGSAYIVSGLAVVGLAPLRNYLLMLIRSTKSINVLLAIVLDFCTWTTALIAAFLLGSYSVLNYWGYGLGMSIGFVFWTIIIGMTTIEKAQIVLRPLYISKRLFVLSIKLLWIQTILSSLKSVGKMFILLITFVVINSRVVGSSLLDFQSTRILMYQSMIFIQMLNLGLSDFLFYLYQKQEVRDCRYHSRQLFFWVFILGILFALITSVIFGFSVKQLVQLYTSEQSPSYIFLEKQVPEHFYQSLRKILINDEKLLDIITSHVNIGRQEVVNALSSNDKNIWLPMAQKVIDPIWKLGDKFETIYQMKNPFTHRFVDISASNIYSYLIKNNAYILLSFFCTFFSFSSILSRYVGLIARRQRPPYVMIVIQLVMVAFTSGFGLTHQSDPHFIGLMAWSFPLFISSIFILGYSTYKILRIYRKYLKNHKYNDEKLSIMPKKQLEQQIKVRQN</sequence>
<reference evidence="2 3" key="1">
    <citation type="journal article" date="2000" name="Nature">
        <title>The complete sequence of the mucosal pathogen Ureaplasma urealyticum.</title>
        <authorList>
            <person name="Glass J.I."/>
            <person name="Lefkowitz E.J."/>
            <person name="Glass J.S."/>
            <person name="Heiner C.R."/>
            <person name="Chen E.Y."/>
            <person name="Cassell G.H."/>
        </authorList>
    </citation>
    <scope>NUCLEOTIDE SEQUENCE [LARGE SCALE GENOMIC DNA]</scope>
    <source>
        <strain evidence="2 3">ATCC 700970</strain>
    </source>
</reference>
<feature type="transmembrane region" description="Helical" evidence="1">
    <location>
        <begin position="354"/>
        <end position="377"/>
    </location>
</feature>
<keyword evidence="1" id="KW-1133">Transmembrane helix</keyword>
<dbReference type="EnsemblBacteria" id="AAF30933">
    <property type="protein sequence ID" value="AAF30933"/>
    <property type="gene ID" value="UU520"/>
</dbReference>
<dbReference type="STRING" id="273119.UU520"/>
<evidence type="ECO:0000256" key="1">
    <source>
        <dbReference type="SAM" id="Phobius"/>
    </source>
</evidence>
<name>Q9PPW9_UREPA</name>
<proteinExistence type="predicted"/>
<organism evidence="2 3">
    <name type="scientific">Ureaplasma parvum serovar 3 (strain ATCC 700970)</name>
    <dbReference type="NCBI Taxonomy" id="273119"/>
    <lineage>
        <taxon>Bacteria</taxon>
        <taxon>Bacillati</taxon>
        <taxon>Mycoplasmatota</taxon>
        <taxon>Mycoplasmoidales</taxon>
        <taxon>Mycoplasmoidaceae</taxon>
        <taxon>Ureaplasma</taxon>
    </lineage>
</organism>
<keyword evidence="1" id="KW-0812">Transmembrane</keyword>
<feature type="transmembrane region" description="Helical" evidence="1">
    <location>
        <begin position="48"/>
        <end position="68"/>
    </location>
</feature>
<feature type="transmembrane region" description="Helical" evidence="1">
    <location>
        <begin position="270"/>
        <end position="298"/>
    </location>
</feature>
<dbReference type="KEGG" id="uur:UU520"/>
<dbReference type="eggNOG" id="COG0534">
    <property type="taxonomic scope" value="Bacteria"/>
</dbReference>
<dbReference type="Proteomes" id="UP000000423">
    <property type="component" value="Chromosome"/>
</dbReference>
<feature type="transmembrane region" description="Helical" evidence="1">
    <location>
        <begin position="125"/>
        <end position="147"/>
    </location>
</feature>